<dbReference type="FunFam" id="2.60.110.10:FF:000005">
    <property type="entry name" value="Osmotin-like protein OSM34"/>
    <property type="match status" value="1"/>
</dbReference>
<keyword evidence="1 4" id="KW-0732">Signal</keyword>
<feature type="signal peptide" evidence="4">
    <location>
        <begin position="1"/>
        <end position="24"/>
    </location>
</feature>
<evidence type="ECO:0000256" key="3">
    <source>
        <dbReference type="SAM" id="Phobius"/>
    </source>
</evidence>
<dbReference type="InterPro" id="IPR001938">
    <property type="entry name" value="Thaumatin"/>
</dbReference>
<evidence type="ECO:0000313" key="5">
    <source>
        <dbReference type="EMBL" id="TVU48880.1"/>
    </source>
</evidence>
<comment type="caution">
    <text evidence="5">The sequence shown here is derived from an EMBL/GenBank/DDBJ whole genome shotgun (WGS) entry which is preliminary data.</text>
</comment>
<keyword evidence="3" id="KW-0812">Transmembrane</keyword>
<name>A0A5J9WNB6_9POAL</name>
<dbReference type="SMART" id="SM00205">
    <property type="entry name" value="THN"/>
    <property type="match status" value="2"/>
</dbReference>
<dbReference type="SUPFAM" id="SSF49870">
    <property type="entry name" value="Osmotin, thaumatin-like protein"/>
    <property type="match status" value="2"/>
</dbReference>
<keyword evidence="3" id="KW-1133">Transmembrane helix</keyword>
<feature type="transmembrane region" description="Helical" evidence="3">
    <location>
        <begin position="164"/>
        <end position="185"/>
    </location>
</feature>
<dbReference type="PRINTS" id="PR00347">
    <property type="entry name" value="THAUMATIN"/>
</dbReference>
<dbReference type="Gramene" id="TVU48880">
    <property type="protein sequence ID" value="TVU48880"/>
    <property type="gene ID" value="EJB05_00161"/>
</dbReference>
<feature type="non-terminal residue" evidence="5">
    <location>
        <position position="1"/>
    </location>
</feature>
<feature type="disulfide bond" evidence="2">
    <location>
        <begin position="252"/>
        <end position="258"/>
    </location>
</feature>
<dbReference type="PROSITE" id="PS00316">
    <property type="entry name" value="THAUMATIN_1"/>
    <property type="match status" value="2"/>
</dbReference>
<dbReference type="OrthoDB" id="430315at2759"/>
<dbReference type="PANTHER" id="PTHR31048">
    <property type="entry name" value="OS03G0233200 PROTEIN"/>
    <property type="match status" value="1"/>
</dbReference>
<sequence>MASPPANSVIFLLIAAAFATGASAATFSIKNNCAYTVWPAAIPVGGGKKLSPGQTWTLDVPAGTSSGRIWGRTGCSSKNGKFHCKTGDCAGALYCRLSGQPPTTLAEFTIGGGGAHDYYDISVISGYNLALDFSCSTGIKLNCTEPNNCSDAYTESYQPDNKQLATMAAASSILLLVLAVFAAGANAATFTITNNCGFTVWPAAIPVGGGVQLNPGQTWTLNVPAGTSSGRVWGRTGCSFNGGRGSCATGDCGGAFSCTLSGQPPTTLAEFTIGGTQDFYDISVIDGFNVAMDFSCSTGAALRCRDSGCPDAYHQPNDVKTHACSGNSNYQVTFCP</sequence>
<evidence type="ECO:0000256" key="1">
    <source>
        <dbReference type="ARBA" id="ARBA00022729"/>
    </source>
</evidence>
<keyword evidence="2" id="KW-1015">Disulfide bond</keyword>
<dbReference type="EMBL" id="RWGY01000002">
    <property type="protein sequence ID" value="TVU48880.1"/>
    <property type="molecule type" value="Genomic_DNA"/>
</dbReference>
<proteinExistence type="predicted"/>
<gene>
    <name evidence="5" type="ORF">EJB05_00161</name>
</gene>
<organism evidence="5 6">
    <name type="scientific">Eragrostis curvula</name>
    <name type="common">weeping love grass</name>
    <dbReference type="NCBI Taxonomy" id="38414"/>
    <lineage>
        <taxon>Eukaryota</taxon>
        <taxon>Viridiplantae</taxon>
        <taxon>Streptophyta</taxon>
        <taxon>Embryophyta</taxon>
        <taxon>Tracheophyta</taxon>
        <taxon>Spermatophyta</taxon>
        <taxon>Magnoliopsida</taxon>
        <taxon>Liliopsida</taxon>
        <taxon>Poales</taxon>
        <taxon>Poaceae</taxon>
        <taxon>PACMAD clade</taxon>
        <taxon>Chloridoideae</taxon>
        <taxon>Eragrostideae</taxon>
        <taxon>Eragrostidinae</taxon>
        <taxon>Eragrostis</taxon>
    </lineage>
</organism>
<dbReference type="AlphaFoldDB" id="A0A5J9WNB6"/>
<reference evidence="5 6" key="1">
    <citation type="journal article" date="2019" name="Sci. Rep.">
        <title>A high-quality genome of Eragrostis curvula grass provides insights into Poaceae evolution and supports new strategies to enhance forage quality.</title>
        <authorList>
            <person name="Carballo J."/>
            <person name="Santos B.A.C.M."/>
            <person name="Zappacosta D."/>
            <person name="Garbus I."/>
            <person name="Selva J.P."/>
            <person name="Gallo C.A."/>
            <person name="Diaz A."/>
            <person name="Albertini E."/>
            <person name="Caccamo M."/>
            <person name="Echenique V."/>
        </authorList>
    </citation>
    <scope>NUCLEOTIDE SEQUENCE [LARGE SCALE GENOMIC DNA]</scope>
    <source>
        <strain evidence="6">cv. Victoria</strain>
        <tissue evidence="5">Leaf</tissue>
    </source>
</reference>
<dbReference type="InterPro" id="IPR017949">
    <property type="entry name" value="Thaumatin_CS"/>
</dbReference>
<evidence type="ECO:0008006" key="7">
    <source>
        <dbReference type="Google" id="ProtNLM"/>
    </source>
</evidence>
<dbReference type="Proteomes" id="UP000324897">
    <property type="component" value="Chromosome 6"/>
</dbReference>
<dbReference type="CDD" id="cd09217">
    <property type="entry name" value="TLP-P"/>
    <property type="match status" value="1"/>
</dbReference>
<accession>A0A5J9WNB6</accession>
<keyword evidence="6" id="KW-1185">Reference proteome</keyword>
<dbReference type="PROSITE" id="PS51367">
    <property type="entry name" value="THAUMATIN_2"/>
    <property type="match status" value="2"/>
</dbReference>
<protein>
    <recommendedName>
        <fullName evidence="7">Thaumatin-like protein</fullName>
    </recommendedName>
</protein>
<keyword evidence="3" id="KW-0472">Membrane</keyword>
<dbReference type="Pfam" id="PF00314">
    <property type="entry name" value="Thaumatin"/>
    <property type="match status" value="2"/>
</dbReference>
<evidence type="ECO:0000256" key="2">
    <source>
        <dbReference type="PIRSR" id="PIRSR002703-1"/>
    </source>
</evidence>
<evidence type="ECO:0000256" key="4">
    <source>
        <dbReference type="SAM" id="SignalP"/>
    </source>
</evidence>
<evidence type="ECO:0000313" key="6">
    <source>
        <dbReference type="Proteomes" id="UP000324897"/>
    </source>
</evidence>
<dbReference type="Gene3D" id="2.60.110.10">
    <property type="entry name" value="Thaumatin"/>
    <property type="match status" value="2"/>
</dbReference>
<feature type="disulfide bond" evidence="2">
    <location>
        <begin position="238"/>
        <end position="247"/>
    </location>
</feature>
<dbReference type="PIRSF" id="PIRSF002703">
    <property type="entry name" value="Thaumatin"/>
    <property type="match status" value="1"/>
</dbReference>
<feature type="chain" id="PRO_5023820991" description="Thaumatin-like protein" evidence="4">
    <location>
        <begin position="25"/>
        <end position="336"/>
    </location>
</feature>
<dbReference type="InterPro" id="IPR037176">
    <property type="entry name" value="Osmotin/thaumatin-like_sf"/>
</dbReference>